<feature type="transmembrane region" description="Helical" evidence="1">
    <location>
        <begin position="47"/>
        <end position="66"/>
    </location>
</feature>
<dbReference type="AlphaFoldDB" id="A0A1N6YAH3"/>
<proteinExistence type="predicted"/>
<keyword evidence="3" id="KW-1185">Reference proteome</keyword>
<dbReference type="Proteomes" id="UP000186819">
    <property type="component" value="Unassembled WGS sequence"/>
</dbReference>
<gene>
    <name evidence="2" type="ORF">SAMN05421829_1105</name>
</gene>
<accession>A0A1N6YAH3</accession>
<evidence type="ECO:0000313" key="3">
    <source>
        <dbReference type="Proteomes" id="UP000186819"/>
    </source>
</evidence>
<dbReference type="OrthoDB" id="6422829at2"/>
<dbReference type="RefSeq" id="WP_076602959.1">
    <property type="nucleotide sequence ID" value="NZ_FTMD01000010.1"/>
</dbReference>
<keyword evidence="1" id="KW-1133">Transmembrane helix</keyword>
<evidence type="ECO:0000256" key="1">
    <source>
        <dbReference type="SAM" id="Phobius"/>
    </source>
</evidence>
<keyword evidence="1" id="KW-0472">Membrane</keyword>
<organism evidence="2 3">
    <name type="scientific">Aromatoleum tolulyticum</name>
    <dbReference type="NCBI Taxonomy" id="34027"/>
    <lineage>
        <taxon>Bacteria</taxon>
        <taxon>Pseudomonadati</taxon>
        <taxon>Pseudomonadota</taxon>
        <taxon>Betaproteobacteria</taxon>
        <taxon>Rhodocyclales</taxon>
        <taxon>Rhodocyclaceae</taxon>
        <taxon>Aromatoleum</taxon>
    </lineage>
</organism>
<evidence type="ECO:0000313" key="2">
    <source>
        <dbReference type="EMBL" id="SIR11574.1"/>
    </source>
</evidence>
<name>A0A1N6YAH3_9RHOO</name>
<keyword evidence="1" id="KW-0812">Transmembrane</keyword>
<reference evidence="3" key="1">
    <citation type="submission" date="2017-01" db="EMBL/GenBank/DDBJ databases">
        <authorList>
            <person name="Varghese N."/>
            <person name="Submissions S."/>
        </authorList>
    </citation>
    <scope>NUCLEOTIDE SEQUENCE [LARGE SCALE GENOMIC DNA]</scope>
    <source>
        <strain evidence="3">ATCC 51758</strain>
    </source>
</reference>
<sequence>MNSRIIRVALAIALILIVGVVTAYILQFGVVPASEQGTWGQFGDYFAGLLNPLFAMLAFLALIWSISIQREELRRASEHLSEQTSLARKQLDELASDRLAQELLHVIKEIDARLDQVTRTVVSPEGSEPSLTVSLLVAEGERLRASGGHSAAYHQFVRLSQEKGTVVEAVVREMTHLVAEMQDVLAQFSQVRGSSYAPLIVYYANKVYRLLTPLEDVHAITCTVREFYATVSDKHH</sequence>
<dbReference type="EMBL" id="FTMD01000010">
    <property type="protein sequence ID" value="SIR11574.1"/>
    <property type="molecule type" value="Genomic_DNA"/>
</dbReference>
<protein>
    <submittedName>
        <fullName evidence="2">Uncharacterized protein</fullName>
    </submittedName>
</protein>